<feature type="coiled-coil region" evidence="1">
    <location>
        <begin position="44"/>
        <end position="86"/>
    </location>
</feature>
<comment type="caution">
    <text evidence="2">The sequence shown here is derived from an EMBL/GenBank/DDBJ whole genome shotgun (WGS) entry which is preliminary data.</text>
</comment>
<dbReference type="AlphaFoldDB" id="A0A9D4QU46"/>
<evidence type="ECO:0000313" key="2">
    <source>
        <dbReference type="EMBL" id="KAH3843569.1"/>
    </source>
</evidence>
<gene>
    <name evidence="2" type="ORF">DPMN_117090</name>
</gene>
<name>A0A9D4QU46_DREPO</name>
<reference evidence="2" key="2">
    <citation type="submission" date="2020-11" db="EMBL/GenBank/DDBJ databases">
        <authorList>
            <person name="McCartney M.A."/>
            <person name="Auch B."/>
            <person name="Kono T."/>
            <person name="Mallez S."/>
            <person name="Becker A."/>
            <person name="Gohl D.M."/>
            <person name="Silverstein K.A.T."/>
            <person name="Koren S."/>
            <person name="Bechman K.B."/>
            <person name="Herman A."/>
            <person name="Abrahante J.E."/>
            <person name="Garbe J."/>
        </authorList>
    </citation>
    <scope>NUCLEOTIDE SEQUENCE</scope>
    <source>
        <strain evidence="2">Duluth1</strain>
        <tissue evidence="2">Whole animal</tissue>
    </source>
</reference>
<dbReference type="Proteomes" id="UP000828390">
    <property type="component" value="Unassembled WGS sequence"/>
</dbReference>
<organism evidence="2 3">
    <name type="scientific">Dreissena polymorpha</name>
    <name type="common">Zebra mussel</name>
    <name type="synonym">Mytilus polymorpha</name>
    <dbReference type="NCBI Taxonomy" id="45954"/>
    <lineage>
        <taxon>Eukaryota</taxon>
        <taxon>Metazoa</taxon>
        <taxon>Spiralia</taxon>
        <taxon>Lophotrochozoa</taxon>
        <taxon>Mollusca</taxon>
        <taxon>Bivalvia</taxon>
        <taxon>Autobranchia</taxon>
        <taxon>Heteroconchia</taxon>
        <taxon>Euheterodonta</taxon>
        <taxon>Imparidentia</taxon>
        <taxon>Neoheterodontei</taxon>
        <taxon>Myida</taxon>
        <taxon>Dreissenoidea</taxon>
        <taxon>Dreissenidae</taxon>
        <taxon>Dreissena</taxon>
    </lineage>
</organism>
<proteinExistence type="predicted"/>
<sequence length="134" mass="15250">MSDVQHRTLSAKDTAVSIETTIDQLDTNLQTTTGNIDTVFDNAVKALKHRRTELRDKSHALAREKKKRLENQLDGINIHINIMEDANELSANIATYGSQTEFLFSKDTIIERLNHLRDEFANSTRYRTTTTISS</sequence>
<reference evidence="2" key="1">
    <citation type="journal article" date="2019" name="bioRxiv">
        <title>The Genome of the Zebra Mussel, Dreissena polymorpha: A Resource for Invasive Species Research.</title>
        <authorList>
            <person name="McCartney M.A."/>
            <person name="Auch B."/>
            <person name="Kono T."/>
            <person name="Mallez S."/>
            <person name="Zhang Y."/>
            <person name="Obille A."/>
            <person name="Becker A."/>
            <person name="Abrahante J.E."/>
            <person name="Garbe J."/>
            <person name="Badalamenti J.P."/>
            <person name="Herman A."/>
            <person name="Mangelson H."/>
            <person name="Liachko I."/>
            <person name="Sullivan S."/>
            <person name="Sone E.D."/>
            <person name="Koren S."/>
            <person name="Silverstein K.A.T."/>
            <person name="Beckman K.B."/>
            <person name="Gohl D.M."/>
        </authorList>
    </citation>
    <scope>NUCLEOTIDE SEQUENCE</scope>
    <source>
        <strain evidence="2">Duluth1</strain>
        <tissue evidence="2">Whole animal</tissue>
    </source>
</reference>
<evidence type="ECO:0000256" key="1">
    <source>
        <dbReference type="SAM" id="Coils"/>
    </source>
</evidence>
<keyword evidence="1" id="KW-0175">Coiled coil</keyword>
<dbReference type="EMBL" id="JAIWYP010000004">
    <property type="protein sequence ID" value="KAH3843569.1"/>
    <property type="molecule type" value="Genomic_DNA"/>
</dbReference>
<keyword evidence="3" id="KW-1185">Reference proteome</keyword>
<accession>A0A9D4QU46</accession>
<evidence type="ECO:0000313" key="3">
    <source>
        <dbReference type="Proteomes" id="UP000828390"/>
    </source>
</evidence>
<protein>
    <submittedName>
        <fullName evidence="2">Uncharacterized protein</fullName>
    </submittedName>
</protein>